<dbReference type="InterPro" id="IPR000160">
    <property type="entry name" value="GGDEF_dom"/>
</dbReference>
<feature type="domain" description="GGDEF" evidence="4">
    <location>
        <begin position="444"/>
        <end position="577"/>
    </location>
</feature>
<dbReference type="PANTHER" id="PTHR45138">
    <property type="entry name" value="REGULATORY COMPONENTS OF SENSORY TRANSDUCTION SYSTEM"/>
    <property type="match status" value="1"/>
</dbReference>
<dbReference type="SMART" id="SM00267">
    <property type="entry name" value="GGDEF"/>
    <property type="match status" value="1"/>
</dbReference>
<dbReference type="Proteomes" id="UP000663281">
    <property type="component" value="Chromosome"/>
</dbReference>
<dbReference type="GO" id="GO:0043709">
    <property type="term" value="P:cell adhesion involved in single-species biofilm formation"/>
    <property type="evidence" value="ECO:0007669"/>
    <property type="project" value="TreeGrafter"/>
</dbReference>
<evidence type="ECO:0000313" key="6">
    <source>
        <dbReference type="Proteomes" id="UP000663281"/>
    </source>
</evidence>
<proteinExistence type="predicted"/>
<dbReference type="GO" id="GO:1902201">
    <property type="term" value="P:negative regulation of bacterial-type flagellum-dependent cell motility"/>
    <property type="evidence" value="ECO:0007669"/>
    <property type="project" value="TreeGrafter"/>
</dbReference>
<protein>
    <recommendedName>
        <fullName evidence="2">diguanylate cyclase</fullName>
        <ecNumber evidence="2">2.7.7.65</ecNumber>
    </recommendedName>
</protein>
<reference evidence="5 6" key="1">
    <citation type="submission" date="2021-03" db="EMBL/GenBank/DDBJ databases">
        <title>Novel species identification of genus Shewanella.</title>
        <authorList>
            <person name="Liu G."/>
            <person name="Zhang Q."/>
        </authorList>
    </citation>
    <scope>NUCLEOTIDE SEQUENCE [LARGE SCALE GENOMIC DNA]</scope>
    <source>
        <strain evidence="5 6">FJAT-53726</strain>
    </source>
</reference>
<evidence type="ECO:0000313" key="5">
    <source>
        <dbReference type="EMBL" id="QSX29293.1"/>
    </source>
</evidence>
<dbReference type="FunFam" id="3.30.70.270:FF:000001">
    <property type="entry name" value="Diguanylate cyclase domain protein"/>
    <property type="match status" value="1"/>
</dbReference>
<dbReference type="GO" id="GO:0052621">
    <property type="term" value="F:diguanylate cyclase activity"/>
    <property type="evidence" value="ECO:0007669"/>
    <property type="project" value="UniProtKB-EC"/>
</dbReference>
<organism evidence="5 6">
    <name type="scientific">Shewanella cyperi</name>
    <dbReference type="NCBI Taxonomy" id="2814292"/>
    <lineage>
        <taxon>Bacteria</taxon>
        <taxon>Pseudomonadati</taxon>
        <taxon>Pseudomonadota</taxon>
        <taxon>Gammaproteobacteria</taxon>
        <taxon>Alteromonadales</taxon>
        <taxon>Shewanellaceae</taxon>
        <taxon>Shewanella</taxon>
    </lineage>
</organism>
<dbReference type="Gene3D" id="3.30.70.270">
    <property type="match status" value="1"/>
</dbReference>
<evidence type="ECO:0000259" key="4">
    <source>
        <dbReference type="PROSITE" id="PS50887"/>
    </source>
</evidence>
<dbReference type="NCBIfam" id="TIGR00254">
    <property type="entry name" value="GGDEF"/>
    <property type="match status" value="1"/>
</dbReference>
<dbReference type="EMBL" id="CP071504">
    <property type="protein sequence ID" value="QSX29293.1"/>
    <property type="molecule type" value="Genomic_DNA"/>
</dbReference>
<accession>A0A974XL80</accession>
<dbReference type="CDD" id="cd01949">
    <property type="entry name" value="GGDEF"/>
    <property type="match status" value="1"/>
</dbReference>
<dbReference type="SUPFAM" id="SSF48452">
    <property type="entry name" value="TPR-like"/>
    <property type="match status" value="1"/>
</dbReference>
<evidence type="ECO:0000256" key="2">
    <source>
        <dbReference type="ARBA" id="ARBA00012528"/>
    </source>
</evidence>
<sequence length="586" mass="65482">MLNRLLLLILAWMFQASISLALASDWYVELKAADEVRSADPTAFGDKLHSIAPHKGDLTPSERDYFEYLQAYEQIFKGDFSTALAIYEKLSNNAVNKDIQFRSLLSLINTYAIQRRWNEGLSALNSALQLLPSISNKNARSQGLMVAGIFYNQLGQYSLGLEYSTRLMNEHNDPRSQCFATQLRFETFLHLGHSQEELDATYGSGMQLCDMAGEKAIQAIIVRLYGQYLLENKHDPETARQLLEKNAEQVLSAKYAPIIASFKSLQAKAYWELGEQEKAFNIAYTLSLSPSTANALEAEIRSQKVLYDYYLSKGDTAKALDAYIKYAESDKANLDEIKTKTLAFQIAEHQSIEQRNKIALLDEQNKLLKVQQQLDQAEAFNNRLLIAALFCAALGLGSWGWHSWQSQKRLRQLAEYDSLTGLFSRGHFTQVAQAAVSYAQVLGAPVSCILLDVDKFKRINDTLGHSTGDWALQTVARVCRETCREHEVIGRIGGEEFCFVLSECSEDNAAQLAESLRRALTEVDTSSSGHDFNLSASFGVSSSSTSGYALAVLMQNADRAMYDAKHGGRNKVCIYQDGEQETVLQS</sequence>
<dbReference type="InterPro" id="IPR011990">
    <property type="entry name" value="TPR-like_helical_dom_sf"/>
</dbReference>
<dbReference type="SUPFAM" id="SSF55073">
    <property type="entry name" value="Nucleotide cyclase"/>
    <property type="match status" value="1"/>
</dbReference>
<dbReference type="AlphaFoldDB" id="A0A974XL80"/>
<dbReference type="InterPro" id="IPR029787">
    <property type="entry name" value="Nucleotide_cyclase"/>
</dbReference>
<dbReference type="Gene3D" id="1.25.40.10">
    <property type="entry name" value="Tetratricopeptide repeat domain"/>
    <property type="match status" value="1"/>
</dbReference>
<dbReference type="PROSITE" id="PS50887">
    <property type="entry name" value="GGDEF"/>
    <property type="match status" value="1"/>
</dbReference>
<evidence type="ECO:0000256" key="1">
    <source>
        <dbReference type="ARBA" id="ARBA00001946"/>
    </source>
</evidence>
<evidence type="ECO:0000256" key="3">
    <source>
        <dbReference type="ARBA" id="ARBA00034247"/>
    </source>
</evidence>
<dbReference type="EC" id="2.7.7.65" evidence="2"/>
<keyword evidence="6" id="KW-1185">Reference proteome</keyword>
<dbReference type="KEGG" id="scyp:JYB88_13890"/>
<gene>
    <name evidence="5" type="ORF">JYB88_13890</name>
</gene>
<dbReference type="GO" id="GO:0005886">
    <property type="term" value="C:plasma membrane"/>
    <property type="evidence" value="ECO:0007669"/>
    <property type="project" value="TreeGrafter"/>
</dbReference>
<dbReference type="InterPro" id="IPR050469">
    <property type="entry name" value="Diguanylate_Cyclase"/>
</dbReference>
<dbReference type="Pfam" id="PF00990">
    <property type="entry name" value="GGDEF"/>
    <property type="match status" value="1"/>
</dbReference>
<dbReference type="InterPro" id="IPR043128">
    <property type="entry name" value="Rev_trsase/Diguanyl_cyclase"/>
</dbReference>
<comment type="catalytic activity">
    <reaction evidence="3">
        <text>2 GTP = 3',3'-c-di-GMP + 2 diphosphate</text>
        <dbReference type="Rhea" id="RHEA:24898"/>
        <dbReference type="ChEBI" id="CHEBI:33019"/>
        <dbReference type="ChEBI" id="CHEBI:37565"/>
        <dbReference type="ChEBI" id="CHEBI:58805"/>
        <dbReference type="EC" id="2.7.7.65"/>
    </reaction>
</comment>
<comment type="cofactor">
    <cofactor evidence="1">
        <name>Mg(2+)</name>
        <dbReference type="ChEBI" id="CHEBI:18420"/>
    </cofactor>
</comment>
<dbReference type="PANTHER" id="PTHR45138:SF9">
    <property type="entry name" value="DIGUANYLATE CYCLASE DGCM-RELATED"/>
    <property type="match status" value="1"/>
</dbReference>
<name>A0A974XL80_9GAMM</name>